<evidence type="ECO:0000313" key="2">
    <source>
        <dbReference type="Proteomes" id="UP000187455"/>
    </source>
</evidence>
<accession>A0A1R0GVN4</accession>
<reference evidence="1 2" key="1">
    <citation type="journal article" date="2016" name="Mol. Biol. Evol.">
        <title>Genome-Wide Survey of Gut Fungi (Harpellales) Reveals the First Horizontally Transferred Ubiquitin Gene from a Mosquito Host.</title>
        <authorList>
            <person name="Wang Y."/>
            <person name="White M.M."/>
            <person name="Kvist S."/>
            <person name="Moncalvo J.M."/>
        </authorList>
    </citation>
    <scope>NUCLEOTIDE SEQUENCE [LARGE SCALE GENOMIC DNA]</scope>
    <source>
        <strain evidence="1 2">ALG-7-W6</strain>
    </source>
</reference>
<dbReference type="EMBL" id="LSSL01002949">
    <property type="protein sequence ID" value="OLY80939.1"/>
    <property type="molecule type" value="Genomic_DNA"/>
</dbReference>
<evidence type="ECO:0000313" key="1">
    <source>
        <dbReference type="EMBL" id="OLY80939.1"/>
    </source>
</evidence>
<feature type="non-terminal residue" evidence="1">
    <location>
        <position position="35"/>
    </location>
</feature>
<organism evidence="1 2">
    <name type="scientific">Smittium mucronatum</name>
    <dbReference type="NCBI Taxonomy" id="133383"/>
    <lineage>
        <taxon>Eukaryota</taxon>
        <taxon>Fungi</taxon>
        <taxon>Fungi incertae sedis</taxon>
        <taxon>Zoopagomycota</taxon>
        <taxon>Kickxellomycotina</taxon>
        <taxon>Harpellomycetes</taxon>
        <taxon>Harpellales</taxon>
        <taxon>Legeriomycetaceae</taxon>
        <taxon>Smittium</taxon>
    </lineage>
</organism>
<protein>
    <submittedName>
        <fullName evidence="1">Uncharacterized protein</fullName>
    </submittedName>
</protein>
<name>A0A1R0GVN4_9FUNG</name>
<dbReference type="Proteomes" id="UP000187455">
    <property type="component" value="Unassembled WGS sequence"/>
</dbReference>
<proteinExistence type="predicted"/>
<comment type="caution">
    <text evidence="1">The sequence shown here is derived from an EMBL/GenBank/DDBJ whole genome shotgun (WGS) entry which is preliminary data.</text>
</comment>
<gene>
    <name evidence="1" type="ORF">AYI68_g4959</name>
</gene>
<sequence length="35" mass="3809">MEEPRPSKSNRSFCSKVGLGKTAIKSTTDLQNQVA</sequence>
<dbReference type="AlphaFoldDB" id="A0A1R0GVN4"/>
<keyword evidence="2" id="KW-1185">Reference proteome</keyword>